<sequence length="219" mass="24483">MTLNPTEKVSKSKSHPQNGPMRGRAALISKPHLTHDKFKKSFNELTATPSHDRERERERERESAHWLILYPLITQDYRNNVSCTPLTPALPAHSLRWESDVLTQFKWTKSHEAPLRDDVSRIRSMQVTQTGTSRATSASCRIVLTVDCLINLSRQFAALSSFFLGGEAKRGYSTVPVYCIRTCTCSISAALLSAFEYSTLPGSLPACPLIHASWLQPGP</sequence>
<dbReference type="Proteomes" id="UP001172102">
    <property type="component" value="Unassembled WGS sequence"/>
</dbReference>
<protein>
    <submittedName>
        <fullName evidence="2">Uncharacterized protein</fullName>
    </submittedName>
</protein>
<dbReference type="EMBL" id="JAUKUA010000001">
    <property type="protein sequence ID" value="KAK0730660.1"/>
    <property type="molecule type" value="Genomic_DNA"/>
</dbReference>
<gene>
    <name evidence="2" type="ORF">B0H67DRAFT_45371</name>
</gene>
<evidence type="ECO:0000313" key="2">
    <source>
        <dbReference type="EMBL" id="KAK0730660.1"/>
    </source>
</evidence>
<comment type="caution">
    <text evidence="2">The sequence shown here is derived from an EMBL/GenBank/DDBJ whole genome shotgun (WGS) entry which is preliminary data.</text>
</comment>
<evidence type="ECO:0000256" key="1">
    <source>
        <dbReference type="SAM" id="MobiDB-lite"/>
    </source>
</evidence>
<organism evidence="2 3">
    <name type="scientific">Lasiosphaeris hirsuta</name>
    <dbReference type="NCBI Taxonomy" id="260670"/>
    <lineage>
        <taxon>Eukaryota</taxon>
        <taxon>Fungi</taxon>
        <taxon>Dikarya</taxon>
        <taxon>Ascomycota</taxon>
        <taxon>Pezizomycotina</taxon>
        <taxon>Sordariomycetes</taxon>
        <taxon>Sordariomycetidae</taxon>
        <taxon>Sordariales</taxon>
        <taxon>Lasiosphaeriaceae</taxon>
        <taxon>Lasiosphaeris</taxon>
    </lineage>
</organism>
<accession>A0AA40BAJ4</accession>
<reference evidence="2" key="1">
    <citation type="submission" date="2023-06" db="EMBL/GenBank/DDBJ databases">
        <title>Genome-scale phylogeny and comparative genomics of the fungal order Sordariales.</title>
        <authorList>
            <consortium name="Lawrence Berkeley National Laboratory"/>
            <person name="Hensen N."/>
            <person name="Bonometti L."/>
            <person name="Westerberg I."/>
            <person name="Brannstrom I.O."/>
            <person name="Guillou S."/>
            <person name="Cros-Aarteil S."/>
            <person name="Calhoun S."/>
            <person name="Haridas S."/>
            <person name="Kuo A."/>
            <person name="Mondo S."/>
            <person name="Pangilinan J."/>
            <person name="Riley R."/>
            <person name="Labutti K."/>
            <person name="Andreopoulos B."/>
            <person name="Lipzen A."/>
            <person name="Chen C."/>
            <person name="Yanf M."/>
            <person name="Daum C."/>
            <person name="Ng V."/>
            <person name="Clum A."/>
            <person name="Steindorff A."/>
            <person name="Ohm R."/>
            <person name="Martin F."/>
            <person name="Silar P."/>
            <person name="Natvig D."/>
            <person name="Lalanne C."/>
            <person name="Gautier V."/>
            <person name="Ament-Velasquez S.L."/>
            <person name="Kruys A."/>
            <person name="Hutchinson M.I."/>
            <person name="Powell A.J."/>
            <person name="Barry K."/>
            <person name="Miller A.N."/>
            <person name="Grigoriev I.V."/>
            <person name="Debuchy R."/>
            <person name="Gladieux P."/>
            <person name="Thoren M.H."/>
            <person name="Johannesson H."/>
        </authorList>
    </citation>
    <scope>NUCLEOTIDE SEQUENCE</scope>
    <source>
        <strain evidence="2">SMH4607-1</strain>
    </source>
</reference>
<dbReference type="AlphaFoldDB" id="A0AA40BAJ4"/>
<name>A0AA40BAJ4_9PEZI</name>
<proteinExistence type="predicted"/>
<feature type="region of interest" description="Disordered" evidence="1">
    <location>
        <begin position="1"/>
        <end position="30"/>
    </location>
</feature>
<evidence type="ECO:0000313" key="3">
    <source>
        <dbReference type="Proteomes" id="UP001172102"/>
    </source>
</evidence>
<keyword evidence="3" id="KW-1185">Reference proteome</keyword>